<dbReference type="Proteomes" id="UP000183174">
    <property type="component" value="Unassembled WGS sequence"/>
</dbReference>
<dbReference type="AlphaFoldDB" id="A0A1C3XLA7"/>
<dbReference type="EMBL" id="FMAE01000047">
    <property type="protein sequence ID" value="SCB53043.1"/>
    <property type="molecule type" value="Genomic_DNA"/>
</dbReference>
<evidence type="ECO:0000313" key="1">
    <source>
        <dbReference type="EMBL" id="SCB53043.1"/>
    </source>
</evidence>
<organism evidence="1 2">
    <name type="scientific">Bradyrhizobium yuanmingense</name>
    <dbReference type="NCBI Taxonomy" id="108015"/>
    <lineage>
        <taxon>Bacteria</taxon>
        <taxon>Pseudomonadati</taxon>
        <taxon>Pseudomonadota</taxon>
        <taxon>Alphaproteobacteria</taxon>
        <taxon>Hyphomicrobiales</taxon>
        <taxon>Nitrobacteraceae</taxon>
        <taxon>Bradyrhizobium</taxon>
    </lineage>
</organism>
<protein>
    <submittedName>
        <fullName evidence="1">Uncharacterized protein</fullName>
    </submittedName>
</protein>
<dbReference type="RefSeq" id="WP_074448598.1">
    <property type="nucleotide sequence ID" value="NZ_FMAE01000047.1"/>
</dbReference>
<reference evidence="1 2" key="1">
    <citation type="submission" date="2016-08" db="EMBL/GenBank/DDBJ databases">
        <authorList>
            <person name="Seilhamer J.J."/>
        </authorList>
    </citation>
    <scope>NUCLEOTIDE SEQUENCE [LARGE SCALE GENOMIC DNA]</scope>
    <source>
        <strain evidence="1 2">CCBAU 10071</strain>
    </source>
</reference>
<evidence type="ECO:0000313" key="2">
    <source>
        <dbReference type="Proteomes" id="UP000183174"/>
    </source>
</evidence>
<accession>A0A1C3XLA7</accession>
<sequence length="104" mass="11791">MTSWTIERMIDCRARRREVFVGHRISADGGKSWIEEGELHASFADSFSRLTREVDLEEYQSRVAALRAISLIMPFLAAIKGPLHRRVPMVSLSATCATRGRKKT</sequence>
<name>A0A1C3XLA7_9BRAD</name>
<proteinExistence type="predicted"/>
<gene>
    <name evidence="1" type="ORF">GA0061099_10478</name>
</gene>